<dbReference type="SMART" id="SM00862">
    <property type="entry name" value="Trans_reg_C"/>
    <property type="match status" value="1"/>
</dbReference>
<evidence type="ECO:0000256" key="3">
    <source>
        <dbReference type="SAM" id="Phobius"/>
    </source>
</evidence>
<dbReference type="Pfam" id="PF00486">
    <property type="entry name" value="Trans_reg_C"/>
    <property type="match status" value="1"/>
</dbReference>
<dbReference type="Gene3D" id="1.10.10.10">
    <property type="entry name" value="Winged helix-like DNA-binding domain superfamily/Winged helix DNA-binding domain"/>
    <property type="match status" value="1"/>
</dbReference>
<keyword evidence="6" id="KW-1185">Reference proteome</keyword>
<protein>
    <submittedName>
        <fullName evidence="5">Winged helix-turn-helix domain-containing protein</fullName>
    </submittedName>
</protein>
<dbReference type="GO" id="GO:0006355">
    <property type="term" value="P:regulation of DNA-templated transcription"/>
    <property type="evidence" value="ECO:0007669"/>
    <property type="project" value="InterPro"/>
</dbReference>
<evidence type="ECO:0000313" key="6">
    <source>
        <dbReference type="Proteomes" id="UP000567293"/>
    </source>
</evidence>
<dbReference type="PROSITE" id="PS51755">
    <property type="entry name" value="OMPR_PHOB"/>
    <property type="match status" value="1"/>
</dbReference>
<feature type="DNA-binding region" description="OmpR/PhoB-type" evidence="2">
    <location>
        <begin position="8"/>
        <end position="108"/>
    </location>
</feature>
<organism evidence="5 6">
    <name type="scientific">Candidatus Acidiferrum panamense</name>
    <dbReference type="NCBI Taxonomy" id="2741543"/>
    <lineage>
        <taxon>Bacteria</taxon>
        <taxon>Pseudomonadati</taxon>
        <taxon>Acidobacteriota</taxon>
        <taxon>Terriglobia</taxon>
        <taxon>Candidatus Acidiferrales</taxon>
        <taxon>Candidatus Acidiferrum</taxon>
    </lineage>
</organism>
<feature type="non-terminal residue" evidence="5">
    <location>
        <position position="242"/>
    </location>
</feature>
<dbReference type="GO" id="GO:0000160">
    <property type="term" value="P:phosphorelay signal transduction system"/>
    <property type="evidence" value="ECO:0007669"/>
    <property type="project" value="InterPro"/>
</dbReference>
<keyword evidence="3" id="KW-0812">Transmembrane</keyword>
<name>A0A7V8NTS7_9BACT</name>
<dbReference type="CDD" id="cd00383">
    <property type="entry name" value="trans_reg_C"/>
    <property type="match status" value="1"/>
</dbReference>
<dbReference type="EMBL" id="JACDQQ010001893">
    <property type="protein sequence ID" value="MBA0087231.1"/>
    <property type="molecule type" value="Genomic_DNA"/>
</dbReference>
<dbReference type="GO" id="GO:0003677">
    <property type="term" value="F:DNA binding"/>
    <property type="evidence" value="ECO:0007669"/>
    <property type="project" value="UniProtKB-UniRule"/>
</dbReference>
<gene>
    <name evidence="5" type="ORF">HRJ53_19785</name>
</gene>
<evidence type="ECO:0000259" key="4">
    <source>
        <dbReference type="PROSITE" id="PS51755"/>
    </source>
</evidence>
<keyword evidence="1 2" id="KW-0238">DNA-binding</keyword>
<dbReference type="InterPro" id="IPR001867">
    <property type="entry name" value="OmpR/PhoB-type_DNA-bd"/>
</dbReference>
<dbReference type="SUPFAM" id="SSF46894">
    <property type="entry name" value="C-terminal effector domain of the bipartite response regulators"/>
    <property type="match status" value="1"/>
</dbReference>
<sequence length="242" mass="26880">MPGSVVNRGVIRFATFEVHLPAGRLCRNGLRVRLQDQPFQVLAMLLERPGEVVTREELRARLWPSNTLVDFDHGLNAAVKRLRDALGDSAENPRFVETLARRGYRFLAPVDVPGKGPETSVISNSAESRWRLFAVGFLVVILAIGFGLHVGIRASRALQPVLPKEIRLTANSPDVPVYSAALSPDGRYLAYIDPRGTFLREISTDESHALPLPDDFRVHRLSWYPDGSHLLAEAIAGKEERS</sequence>
<comment type="caution">
    <text evidence="5">The sequence shown here is derived from an EMBL/GenBank/DDBJ whole genome shotgun (WGS) entry which is preliminary data.</text>
</comment>
<dbReference type="AlphaFoldDB" id="A0A7V8NTS7"/>
<feature type="transmembrane region" description="Helical" evidence="3">
    <location>
        <begin position="132"/>
        <end position="152"/>
    </location>
</feature>
<accession>A0A7V8NTS7</accession>
<dbReference type="Proteomes" id="UP000567293">
    <property type="component" value="Unassembled WGS sequence"/>
</dbReference>
<dbReference type="SUPFAM" id="SSF82171">
    <property type="entry name" value="DPP6 N-terminal domain-like"/>
    <property type="match status" value="1"/>
</dbReference>
<dbReference type="InterPro" id="IPR036388">
    <property type="entry name" value="WH-like_DNA-bd_sf"/>
</dbReference>
<evidence type="ECO:0000256" key="2">
    <source>
        <dbReference type="PROSITE-ProRule" id="PRU01091"/>
    </source>
</evidence>
<proteinExistence type="predicted"/>
<keyword evidence="3" id="KW-0472">Membrane</keyword>
<reference evidence="5" key="1">
    <citation type="submission" date="2020-06" db="EMBL/GenBank/DDBJ databases">
        <title>Legume-microbial interactions unlock mineral nutrients during tropical forest succession.</title>
        <authorList>
            <person name="Epihov D.Z."/>
        </authorList>
    </citation>
    <scope>NUCLEOTIDE SEQUENCE [LARGE SCALE GENOMIC DNA]</scope>
    <source>
        <strain evidence="5">Pan2503</strain>
    </source>
</reference>
<keyword evidence="3" id="KW-1133">Transmembrane helix</keyword>
<feature type="domain" description="OmpR/PhoB-type" evidence="4">
    <location>
        <begin position="8"/>
        <end position="108"/>
    </location>
</feature>
<evidence type="ECO:0000256" key="1">
    <source>
        <dbReference type="ARBA" id="ARBA00023125"/>
    </source>
</evidence>
<dbReference type="InterPro" id="IPR016032">
    <property type="entry name" value="Sig_transdc_resp-reg_C-effctor"/>
</dbReference>
<evidence type="ECO:0000313" key="5">
    <source>
        <dbReference type="EMBL" id="MBA0087231.1"/>
    </source>
</evidence>